<evidence type="ECO:0000313" key="1">
    <source>
        <dbReference type="EMBL" id="KIM55779.1"/>
    </source>
</evidence>
<reference evidence="1 2" key="1">
    <citation type="submission" date="2014-04" db="EMBL/GenBank/DDBJ databases">
        <authorList>
            <consortium name="DOE Joint Genome Institute"/>
            <person name="Kuo A."/>
            <person name="Kohler A."/>
            <person name="Nagy L.G."/>
            <person name="Floudas D."/>
            <person name="Copeland A."/>
            <person name="Barry K.W."/>
            <person name="Cichocki N."/>
            <person name="Veneault-Fourrey C."/>
            <person name="LaButti K."/>
            <person name="Lindquist E.A."/>
            <person name="Lipzen A."/>
            <person name="Lundell T."/>
            <person name="Morin E."/>
            <person name="Murat C."/>
            <person name="Sun H."/>
            <person name="Tunlid A."/>
            <person name="Henrissat B."/>
            <person name="Grigoriev I.V."/>
            <person name="Hibbett D.S."/>
            <person name="Martin F."/>
            <person name="Nordberg H.P."/>
            <person name="Cantor M.N."/>
            <person name="Hua S.X."/>
        </authorList>
    </citation>
    <scope>NUCLEOTIDE SEQUENCE [LARGE SCALE GENOMIC DNA]</scope>
    <source>
        <strain evidence="1 2">Foug A</strain>
    </source>
</reference>
<dbReference type="Proteomes" id="UP000053989">
    <property type="component" value="Unassembled WGS sequence"/>
</dbReference>
<dbReference type="EMBL" id="KN822128">
    <property type="protein sequence ID" value="KIM55779.1"/>
    <property type="molecule type" value="Genomic_DNA"/>
</dbReference>
<evidence type="ECO:0000313" key="2">
    <source>
        <dbReference type="Proteomes" id="UP000053989"/>
    </source>
</evidence>
<dbReference type="HOGENOM" id="CLU_1620029_0_0_1"/>
<sequence>MYQDRLYRRRRIEEIRNQTYRRGFDLKVWTGHLEELAMYAQNGMKEADYLLVRRVPSFLHMTKRAGVSPNTSPLLAERLTGNGSLPRANALRSHHAAYPLPDGPFTLIVPNNQLRHLLAEDFDAFGVTPLDIGQQTMTKVVDQFMEDLLTQEFCPVVPAEDSWA</sequence>
<dbReference type="AlphaFoldDB" id="A0A0C3DHF6"/>
<gene>
    <name evidence="1" type="ORF">SCLCIDRAFT_30118</name>
</gene>
<organism evidence="1 2">
    <name type="scientific">Scleroderma citrinum Foug A</name>
    <dbReference type="NCBI Taxonomy" id="1036808"/>
    <lineage>
        <taxon>Eukaryota</taxon>
        <taxon>Fungi</taxon>
        <taxon>Dikarya</taxon>
        <taxon>Basidiomycota</taxon>
        <taxon>Agaricomycotina</taxon>
        <taxon>Agaricomycetes</taxon>
        <taxon>Agaricomycetidae</taxon>
        <taxon>Boletales</taxon>
        <taxon>Sclerodermatineae</taxon>
        <taxon>Sclerodermataceae</taxon>
        <taxon>Scleroderma</taxon>
    </lineage>
</organism>
<accession>A0A0C3DHF6</accession>
<proteinExistence type="predicted"/>
<protein>
    <submittedName>
        <fullName evidence="1">Uncharacterized protein</fullName>
    </submittedName>
</protein>
<keyword evidence="2" id="KW-1185">Reference proteome</keyword>
<reference evidence="2" key="2">
    <citation type="submission" date="2015-01" db="EMBL/GenBank/DDBJ databases">
        <title>Evolutionary Origins and Diversification of the Mycorrhizal Mutualists.</title>
        <authorList>
            <consortium name="DOE Joint Genome Institute"/>
            <consortium name="Mycorrhizal Genomics Consortium"/>
            <person name="Kohler A."/>
            <person name="Kuo A."/>
            <person name="Nagy L.G."/>
            <person name="Floudas D."/>
            <person name="Copeland A."/>
            <person name="Barry K.W."/>
            <person name="Cichocki N."/>
            <person name="Veneault-Fourrey C."/>
            <person name="LaButti K."/>
            <person name="Lindquist E.A."/>
            <person name="Lipzen A."/>
            <person name="Lundell T."/>
            <person name="Morin E."/>
            <person name="Murat C."/>
            <person name="Riley R."/>
            <person name="Ohm R."/>
            <person name="Sun H."/>
            <person name="Tunlid A."/>
            <person name="Henrissat B."/>
            <person name="Grigoriev I.V."/>
            <person name="Hibbett D.S."/>
            <person name="Martin F."/>
        </authorList>
    </citation>
    <scope>NUCLEOTIDE SEQUENCE [LARGE SCALE GENOMIC DNA]</scope>
    <source>
        <strain evidence="2">Foug A</strain>
    </source>
</reference>
<name>A0A0C3DHF6_9AGAM</name>
<dbReference type="InParanoid" id="A0A0C3DHF6"/>